<evidence type="ECO:0000313" key="11">
    <source>
        <dbReference type="Proteomes" id="UP000622610"/>
    </source>
</evidence>
<comment type="subcellular location">
    <subcellularLocation>
        <location evidence="1">Cell membrane</location>
        <topology evidence="1">Multi-pass membrane protein</topology>
    </subcellularLocation>
</comment>
<evidence type="ECO:0000256" key="8">
    <source>
        <dbReference type="SAM" id="Phobius"/>
    </source>
</evidence>
<dbReference type="EMBL" id="BMDT01000003">
    <property type="protein sequence ID" value="GGI65382.1"/>
    <property type="molecule type" value="Genomic_DNA"/>
</dbReference>
<dbReference type="GO" id="GO:0005886">
    <property type="term" value="C:plasma membrane"/>
    <property type="evidence" value="ECO:0007669"/>
    <property type="project" value="UniProtKB-SubCell"/>
</dbReference>
<protein>
    <submittedName>
        <fullName evidence="10">PTS sugar transporter subunit IID</fullName>
    </submittedName>
</protein>
<evidence type="ECO:0000256" key="5">
    <source>
        <dbReference type="ARBA" id="ARBA00022692"/>
    </source>
</evidence>
<reference evidence="10" key="2">
    <citation type="submission" date="2020-09" db="EMBL/GenBank/DDBJ databases">
        <authorList>
            <person name="Sun Q."/>
            <person name="Sedlacek I."/>
        </authorList>
    </citation>
    <scope>NUCLEOTIDE SEQUENCE</scope>
    <source>
        <strain evidence="10">CCM 8433</strain>
    </source>
</reference>
<evidence type="ECO:0000256" key="1">
    <source>
        <dbReference type="ARBA" id="ARBA00004651"/>
    </source>
</evidence>
<feature type="transmembrane region" description="Helical" evidence="8">
    <location>
        <begin position="313"/>
        <end position="333"/>
    </location>
</feature>
<evidence type="ECO:0000259" key="9">
    <source>
        <dbReference type="Pfam" id="PF13303"/>
    </source>
</evidence>
<keyword evidence="5 8" id="KW-0812">Transmembrane</keyword>
<accession>A0A917JGG6</accession>
<name>A0A917JGG6_9ENTE</name>
<dbReference type="RefSeq" id="WP_188367220.1">
    <property type="nucleotide sequence ID" value="NZ_BMDT01000003.1"/>
</dbReference>
<evidence type="ECO:0000256" key="3">
    <source>
        <dbReference type="ARBA" id="ARBA00022475"/>
    </source>
</evidence>
<feature type="transmembrane region" description="Helical" evidence="8">
    <location>
        <begin position="284"/>
        <end position="301"/>
    </location>
</feature>
<dbReference type="GO" id="GO:0008982">
    <property type="term" value="F:protein-N(PI)-phosphohistidine-sugar phosphotransferase activity"/>
    <property type="evidence" value="ECO:0007669"/>
    <property type="project" value="InterPro"/>
</dbReference>
<dbReference type="GO" id="GO:0009401">
    <property type="term" value="P:phosphoenolpyruvate-dependent sugar phosphotransferase system"/>
    <property type="evidence" value="ECO:0007669"/>
    <property type="project" value="InterPro"/>
</dbReference>
<dbReference type="Proteomes" id="UP000622610">
    <property type="component" value="Unassembled WGS sequence"/>
</dbReference>
<proteinExistence type="predicted"/>
<keyword evidence="7 8" id="KW-0472">Membrane</keyword>
<evidence type="ECO:0000256" key="7">
    <source>
        <dbReference type="ARBA" id="ARBA00023136"/>
    </source>
</evidence>
<organism evidence="10 11">
    <name type="scientific">Enterococcus alcedinis</name>
    <dbReference type="NCBI Taxonomy" id="1274384"/>
    <lineage>
        <taxon>Bacteria</taxon>
        <taxon>Bacillati</taxon>
        <taxon>Bacillota</taxon>
        <taxon>Bacilli</taxon>
        <taxon>Lactobacillales</taxon>
        <taxon>Enterococcaceae</taxon>
        <taxon>Enterococcus</taxon>
    </lineage>
</organism>
<gene>
    <name evidence="10" type="ORF">GCM10011482_10360</name>
</gene>
<feature type="transmembrane region" description="Helical" evidence="8">
    <location>
        <begin position="139"/>
        <end position="167"/>
    </location>
</feature>
<dbReference type="Pfam" id="PF13303">
    <property type="entry name" value="PTS_EIIC_2"/>
    <property type="match status" value="1"/>
</dbReference>
<dbReference type="InterPro" id="IPR003352">
    <property type="entry name" value="PTS_EIIC"/>
</dbReference>
<comment type="caution">
    <text evidence="10">The sequence shown here is derived from an EMBL/GenBank/DDBJ whole genome shotgun (WGS) entry which is preliminary data.</text>
</comment>
<feature type="transmembrane region" description="Helical" evidence="8">
    <location>
        <begin position="70"/>
        <end position="86"/>
    </location>
</feature>
<keyword evidence="11" id="KW-1185">Reference proteome</keyword>
<keyword evidence="2" id="KW-0813">Transport</keyword>
<feature type="transmembrane region" description="Helical" evidence="8">
    <location>
        <begin position="93"/>
        <end position="119"/>
    </location>
</feature>
<keyword evidence="4 10" id="KW-0762">Sugar transport</keyword>
<feature type="transmembrane region" description="Helical" evidence="8">
    <location>
        <begin position="179"/>
        <end position="206"/>
    </location>
</feature>
<reference evidence="10" key="1">
    <citation type="journal article" date="2014" name="Int. J. Syst. Evol. Microbiol.">
        <title>Complete genome sequence of Corynebacterium casei LMG S-19264T (=DSM 44701T), isolated from a smear-ripened cheese.</title>
        <authorList>
            <consortium name="US DOE Joint Genome Institute (JGI-PGF)"/>
            <person name="Walter F."/>
            <person name="Albersmeier A."/>
            <person name="Kalinowski J."/>
            <person name="Ruckert C."/>
        </authorList>
    </citation>
    <scope>NUCLEOTIDE SEQUENCE</scope>
    <source>
        <strain evidence="10">CCM 8433</strain>
    </source>
</reference>
<evidence type="ECO:0000256" key="6">
    <source>
        <dbReference type="ARBA" id="ARBA00022989"/>
    </source>
</evidence>
<feature type="transmembrane region" description="Helical" evidence="8">
    <location>
        <begin position="257"/>
        <end position="277"/>
    </location>
</feature>
<keyword evidence="3" id="KW-1003">Cell membrane</keyword>
<evidence type="ECO:0000256" key="4">
    <source>
        <dbReference type="ARBA" id="ARBA00022597"/>
    </source>
</evidence>
<evidence type="ECO:0000256" key="2">
    <source>
        <dbReference type="ARBA" id="ARBA00022448"/>
    </source>
</evidence>
<feature type="domain" description="Phosphotransferase system EIIC" evidence="9">
    <location>
        <begin position="31"/>
        <end position="349"/>
    </location>
</feature>
<dbReference type="AlphaFoldDB" id="A0A917JGG6"/>
<feature type="transmembrane region" description="Helical" evidence="8">
    <location>
        <begin position="28"/>
        <end position="50"/>
    </location>
</feature>
<sequence length="351" mass="36478">MDKVDVKKRGRIRAFLAKKEVEISFERYFIDALSYMALGLFATLITGVIFETVGGSLNLTYFVDVLAPQAKAVAGPGIAVAVAVGLKAPPLVIFASVINGMVGYELGGPVGAFLAAIVGSEFGKLVSRETPIDIVVTPAVTAITGSIIGSLVGPSINQFMISLGVLINRATELQPIPMGMIVAAIMGISLTLPISSTAIAIMIAIAGPASGAAVVGGCAHSIGFGIQSLRENGWGGFVSQSLGSPMVQVGNIMKKPIIMVPPTITAMILGPLVTTLFPMESIPAAAGTGTSGFVAPLGVLSAMTEAGYPASEIWIKIIVFCFVLPAVLTWFISELFRKFGWIKAGDMKLNF</sequence>
<evidence type="ECO:0000313" key="10">
    <source>
        <dbReference type="EMBL" id="GGI65382.1"/>
    </source>
</evidence>
<keyword evidence="6 8" id="KW-1133">Transmembrane helix</keyword>